<comment type="caution">
    <text evidence="2">The sequence shown here is derived from an EMBL/GenBank/DDBJ whole genome shotgun (WGS) entry which is preliminary data.</text>
</comment>
<dbReference type="OrthoDB" id="310836at2"/>
<dbReference type="CDD" id="cd07302">
    <property type="entry name" value="CHD"/>
    <property type="match status" value="1"/>
</dbReference>
<evidence type="ECO:0000313" key="2">
    <source>
        <dbReference type="EMBL" id="PNY81875.1"/>
    </source>
</evidence>
<dbReference type="SUPFAM" id="SSF55073">
    <property type="entry name" value="Nucleotide cyclase"/>
    <property type="match status" value="1"/>
</dbReference>
<evidence type="ECO:0000313" key="3">
    <source>
        <dbReference type="Proteomes" id="UP000236379"/>
    </source>
</evidence>
<keyword evidence="3" id="KW-1185">Reference proteome</keyword>
<dbReference type="RefSeq" id="WP_103312315.1">
    <property type="nucleotide sequence ID" value="NZ_PPPD01000001.1"/>
</dbReference>
<sequence length="198" mass="21039">MPKLLPLPSASAETSTACLVLVDLVASTALAQTLPLPHYMALMSEFVQVMVLSFEARGGQVLQHQGDAVLGYWEADQTVQASRAALESHDRAGRLGLAGLLGVRLQLRAGVASGEVLTGMVAGQRSAYGLPVNYARRLCDGAQPGGTLACCRVVRELSAQLSWKARPPQEFQGFGTDCEAFELGWPTDGAGQMHMKVD</sequence>
<organism evidence="2 3">
    <name type="scientific">Deinococcus koreensis</name>
    <dbReference type="NCBI Taxonomy" id="2054903"/>
    <lineage>
        <taxon>Bacteria</taxon>
        <taxon>Thermotogati</taxon>
        <taxon>Deinococcota</taxon>
        <taxon>Deinococci</taxon>
        <taxon>Deinococcales</taxon>
        <taxon>Deinococcaceae</taxon>
        <taxon>Deinococcus</taxon>
    </lineage>
</organism>
<dbReference type="PROSITE" id="PS50125">
    <property type="entry name" value="GUANYLATE_CYCLASE_2"/>
    <property type="match status" value="1"/>
</dbReference>
<dbReference type="AlphaFoldDB" id="A0A2K3UZC9"/>
<dbReference type="InterPro" id="IPR001054">
    <property type="entry name" value="A/G_cyclase"/>
</dbReference>
<protein>
    <submittedName>
        <fullName evidence="2">Adenylate/guanylate cyclase domain-containing protein</fullName>
    </submittedName>
</protein>
<reference evidence="2 3" key="1">
    <citation type="submission" date="2018-01" db="EMBL/GenBank/DDBJ databases">
        <title>Deinococcus koreensis sp. nov., a radiation-resistant bacterium isolated from river water.</title>
        <authorList>
            <person name="Choi A."/>
        </authorList>
    </citation>
    <scope>NUCLEOTIDE SEQUENCE [LARGE SCALE GENOMIC DNA]</scope>
    <source>
        <strain evidence="2 3">SJW1-2</strain>
    </source>
</reference>
<dbReference type="GO" id="GO:0009190">
    <property type="term" value="P:cyclic nucleotide biosynthetic process"/>
    <property type="evidence" value="ECO:0007669"/>
    <property type="project" value="InterPro"/>
</dbReference>
<dbReference type="GO" id="GO:0035556">
    <property type="term" value="P:intracellular signal transduction"/>
    <property type="evidence" value="ECO:0007669"/>
    <property type="project" value="InterPro"/>
</dbReference>
<dbReference type="Gene3D" id="3.30.70.1230">
    <property type="entry name" value="Nucleotide cyclase"/>
    <property type="match status" value="1"/>
</dbReference>
<accession>A0A2K3UZC9</accession>
<proteinExistence type="predicted"/>
<gene>
    <name evidence="2" type="ORF">CVO96_11270</name>
</gene>
<dbReference type="Proteomes" id="UP000236379">
    <property type="component" value="Unassembled WGS sequence"/>
</dbReference>
<dbReference type="InterPro" id="IPR029787">
    <property type="entry name" value="Nucleotide_cyclase"/>
</dbReference>
<dbReference type="EMBL" id="PPPD01000001">
    <property type="protein sequence ID" value="PNY81875.1"/>
    <property type="molecule type" value="Genomic_DNA"/>
</dbReference>
<dbReference type="GO" id="GO:0004016">
    <property type="term" value="F:adenylate cyclase activity"/>
    <property type="evidence" value="ECO:0007669"/>
    <property type="project" value="UniProtKB-ARBA"/>
</dbReference>
<name>A0A2K3UZC9_9DEIO</name>
<feature type="domain" description="Guanylate cyclase" evidence="1">
    <location>
        <begin position="18"/>
        <end position="139"/>
    </location>
</feature>
<evidence type="ECO:0000259" key="1">
    <source>
        <dbReference type="PROSITE" id="PS50125"/>
    </source>
</evidence>